<name>A0AAD5V9M8_9APHY</name>
<keyword evidence="2" id="KW-1185">Reference proteome</keyword>
<evidence type="ECO:0000313" key="1">
    <source>
        <dbReference type="EMBL" id="KAJ3489838.1"/>
    </source>
</evidence>
<proteinExistence type="predicted"/>
<dbReference type="EMBL" id="JANAWD010000038">
    <property type="protein sequence ID" value="KAJ3489838.1"/>
    <property type="molecule type" value="Genomic_DNA"/>
</dbReference>
<dbReference type="AlphaFoldDB" id="A0AAD5V9M8"/>
<organism evidence="1 2">
    <name type="scientific">Meripilus lineatus</name>
    <dbReference type="NCBI Taxonomy" id="2056292"/>
    <lineage>
        <taxon>Eukaryota</taxon>
        <taxon>Fungi</taxon>
        <taxon>Dikarya</taxon>
        <taxon>Basidiomycota</taxon>
        <taxon>Agaricomycotina</taxon>
        <taxon>Agaricomycetes</taxon>
        <taxon>Polyporales</taxon>
        <taxon>Meripilaceae</taxon>
        <taxon>Meripilus</taxon>
    </lineage>
</organism>
<protein>
    <submittedName>
        <fullName evidence="1">Uncharacterized protein</fullName>
    </submittedName>
</protein>
<evidence type="ECO:0000313" key="2">
    <source>
        <dbReference type="Proteomes" id="UP001212997"/>
    </source>
</evidence>
<reference evidence="1" key="1">
    <citation type="submission" date="2022-07" db="EMBL/GenBank/DDBJ databases">
        <title>Genome Sequence of Physisporinus lineatus.</title>
        <authorList>
            <person name="Buettner E."/>
        </authorList>
    </citation>
    <scope>NUCLEOTIDE SEQUENCE</scope>
    <source>
        <strain evidence="1">VT162</strain>
    </source>
</reference>
<sequence>MANPLLTRISAWESQDSRSLWHSFQGPGTGRRSRCCTAQISRTVPSLSAAIAAFMHTMIVTVNGSVGSVRCVDVEWKWKKGAHVNQSQWSLHLSFVHLDGHTPPIPFNASLEFQPQTDLSRPSFDLPHVVEIRTTFYPDSGVYILEEMGDIFTMLEHDKLTCLNNLERLQIRMHFKNDNIFGGPQTKLSDYLKLHADRWELHSAHDTLDNWERGFEPRQGCDRRYERDITVDGSPIDDVLREWREKITAAEREEGVGDIGEGAESTRE</sequence>
<gene>
    <name evidence="1" type="ORF">NLI96_g1870</name>
</gene>
<comment type="caution">
    <text evidence="1">The sequence shown here is derived from an EMBL/GenBank/DDBJ whole genome shotgun (WGS) entry which is preliminary data.</text>
</comment>
<accession>A0AAD5V9M8</accession>
<dbReference type="Proteomes" id="UP001212997">
    <property type="component" value="Unassembled WGS sequence"/>
</dbReference>